<evidence type="ECO:0000313" key="4">
    <source>
        <dbReference type="Proteomes" id="UP000588586"/>
    </source>
</evidence>
<dbReference type="RefSeq" id="WP_171244763.1">
    <property type="nucleotide sequence ID" value="NZ_JABEPQ010000004.1"/>
</dbReference>
<dbReference type="InterPro" id="IPR043202">
    <property type="entry name" value="Band-7_stomatin-like"/>
</dbReference>
<evidence type="ECO:0000313" key="3">
    <source>
        <dbReference type="EMBL" id="NNM47644.1"/>
    </source>
</evidence>
<dbReference type="Pfam" id="PF01145">
    <property type="entry name" value="Band_7"/>
    <property type="match status" value="1"/>
</dbReference>
<dbReference type="AlphaFoldDB" id="A0A849HM79"/>
<gene>
    <name evidence="3" type="ORF">HJG52_16760</name>
</gene>
<proteinExistence type="inferred from homology"/>
<comment type="caution">
    <text evidence="3">The sequence shown here is derived from an EMBL/GenBank/DDBJ whole genome shotgun (WGS) entry which is preliminary data.</text>
</comment>
<dbReference type="GO" id="GO:0005886">
    <property type="term" value="C:plasma membrane"/>
    <property type="evidence" value="ECO:0007669"/>
    <property type="project" value="InterPro"/>
</dbReference>
<dbReference type="PANTHER" id="PTHR10264:SF83">
    <property type="entry name" value="BLL5629 PROTEIN"/>
    <property type="match status" value="1"/>
</dbReference>
<feature type="domain" description="Band 7" evidence="2">
    <location>
        <begin position="2"/>
        <end position="160"/>
    </location>
</feature>
<organism evidence="3 4">
    <name type="scientific">Knoellia koreensis</name>
    <dbReference type="NCBI Taxonomy" id="2730921"/>
    <lineage>
        <taxon>Bacteria</taxon>
        <taxon>Bacillati</taxon>
        <taxon>Actinomycetota</taxon>
        <taxon>Actinomycetes</taxon>
        <taxon>Micrococcales</taxon>
        <taxon>Intrasporangiaceae</taxon>
        <taxon>Knoellia</taxon>
    </lineage>
</organism>
<evidence type="ECO:0000256" key="1">
    <source>
        <dbReference type="ARBA" id="ARBA00008164"/>
    </source>
</evidence>
<sequence>MSLFTITVPARHCAVEYLNGKHERVLAPGRHRRTWRARYVTVDLRDTMTVVAPQEVMTADGVVVKVSAVVRWAVDDAVAWLEQAGDPGALVYLAAQVALRDALAGLDLDDLTRRGARVPADEITAATAAVAGTVGVRVGEVVVRDVILPVEVRHAAAELVTARQRGLALLEGARAETAALRSLANGAKLLDAHPALAQLRLVQSAPHGTQVVLRVGQPDHGGEQG</sequence>
<dbReference type="InterPro" id="IPR001972">
    <property type="entry name" value="Stomatin_HflK_fam"/>
</dbReference>
<comment type="similarity">
    <text evidence="1">Belongs to the band 7/mec-2 family.</text>
</comment>
<keyword evidence="4" id="KW-1185">Reference proteome</keyword>
<accession>A0A849HM79</accession>
<name>A0A849HM79_9MICO</name>
<reference evidence="3 4" key="1">
    <citation type="submission" date="2020-04" db="EMBL/GenBank/DDBJ databases">
        <title>Knoellia sp. isolate from air conditioner.</title>
        <authorList>
            <person name="Chea S."/>
            <person name="Kim D.-U."/>
        </authorList>
    </citation>
    <scope>NUCLEOTIDE SEQUENCE [LARGE SCALE GENOMIC DNA]</scope>
    <source>
        <strain evidence="3 4">DB2414S</strain>
    </source>
</reference>
<protein>
    <submittedName>
        <fullName evidence="3">Slipin family protein</fullName>
    </submittedName>
</protein>
<dbReference type="SMART" id="SM00244">
    <property type="entry name" value="PHB"/>
    <property type="match status" value="1"/>
</dbReference>
<dbReference type="Proteomes" id="UP000588586">
    <property type="component" value="Unassembled WGS sequence"/>
</dbReference>
<dbReference type="EMBL" id="JABEPQ010000004">
    <property type="protein sequence ID" value="NNM47644.1"/>
    <property type="molecule type" value="Genomic_DNA"/>
</dbReference>
<dbReference type="PANTHER" id="PTHR10264">
    <property type="entry name" value="BAND 7 PROTEIN-RELATED"/>
    <property type="match status" value="1"/>
</dbReference>
<dbReference type="SUPFAM" id="SSF117892">
    <property type="entry name" value="Band 7/SPFH domain"/>
    <property type="match status" value="1"/>
</dbReference>
<dbReference type="Gene3D" id="3.30.479.30">
    <property type="entry name" value="Band 7 domain"/>
    <property type="match status" value="1"/>
</dbReference>
<dbReference type="InterPro" id="IPR036013">
    <property type="entry name" value="Band_7/SPFH_dom_sf"/>
</dbReference>
<evidence type="ECO:0000259" key="2">
    <source>
        <dbReference type="SMART" id="SM00244"/>
    </source>
</evidence>
<dbReference type="PRINTS" id="PR00721">
    <property type="entry name" value="STOMATIN"/>
</dbReference>
<dbReference type="InterPro" id="IPR001107">
    <property type="entry name" value="Band_7"/>
</dbReference>